<dbReference type="InterPro" id="IPR011990">
    <property type="entry name" value="TPR-like_helical_dom_sf"/>
</dbReference>
<feature type="compositionally biased region" description="Polar residues" evidence="1">
    <location>
        <begin position="445"/>
        <end position="455"/>
    </location>
</feature>
<dbReference type="AlphaFoldDB" id="A0A251X9B3"/>
<feature type="region of interest" description="Disordered" evidence="1">
    <location>
        <begin position="61"/>
        <end position="86"/>
    </location>
</feature>
<name>A0A251X9B3_9GAMM</name>
<protein>
    <submittedName>
        <fullName evidence="3">Uncharacterized protein</fullName>
    </submittedName>
</protein>
<keyword evidence="2" id="KW-1133">Transmembrane helix</keyword>
<feature type="region of interest" description="Disordered" evidence="1">
    <location>
        <begin position="394"/>
        <end position="495"/>
    </location>
</feature>
<dbReference type="Pfam" id="PF14559">
    <property type="entry name" value="TPR_19"/>
    <property type="match status" value="1"/>
</dbReference>
<reference evidence="3 4" key="1">
    <citation type="submission" date="2016-12" db="EMBL/GenBank/DDBJ databases">
        <title>Thioflexothrix psekupsii D3 genome sequencing and assembly.</title>
        <authorList>
            <person name="Fomenkov A."/>
            <person name="Vincze T."/>
            <person name="Grabovich M."/>
            <person name="Anton B.P."/>
            <person name="Dubinina G."/>
            <person name="Orlova M."/>
            <person name="Belousova E."/>
            <person name="Roberts R.J."/>
        </authorList>
    </citation>
    <scope>NUCLEOTIDE SEQUENCE [LARGE SCALE GENOMIC DNA]</scope>
    <source>
        <strain evidence="3">D3</strain>
    </source>
</reference>
<dbReference type="Proteomes" id="UP000194798">
    <property type="component" value="Unassembled WGS sequence"/>
</dbReference>
<feature type="transmembrane region" description="Helical" evidence="2">
    <location>
        <begin position="333"/>
        <end position="354"/>
    </location>
</feature>
<dbReference type="InterPro" id="IPR019734">
    <property type="entry name" value="TPR_rpt"/>
</dbReference>
<evidence type="ECO:0000313" key="4">
    <source>
        <dbReference type="Proteomes" id="UP000194798"/>
    </source>
</evidence>
<keyword evidence="2" id="KW-0472">Membrane</keyword>
<dbReference type="Gene3D" id="1.25.40.10">
    <property type="entry name" value="Tetratricopeptide repeat domain"/>
    <property type="match status" value="2"/>
</dbReference>
<proteinExistence type="predicted"/>
<dbReference type="SUPFAM" id="SSF48452">
    <property type="entry name" value="TPR-like"/>
    <property type="match status" value="1"/>
</dbReference>
<evidence type="ECO:0000256" key="2">
    <source>
        <dbReference type="SAM" id="Phobius"/>
    </source>
</evidence>
<evidence type="ECO:0000313" key="3">
    <source>
        <dbReference type="EMBL" id="OUD14561.1"/>
    </source>
</evidence>
<keyword evidence="4" id="KW-1185">Reference proteome</keyword>
<accession>A0A251X9B3</accession>
<gene>
    <name evidence="3" type="ORF">TPSD3_09745</name>
</gene>
<dbReference type="OrthoDB" id="5612599at2"/>
<dbReference type="EMBL" id="MSLT01000012">
    <property type="protein sequence ID" value="OUD14561.1"/>
    <property type="molecule type" value="Genomic_DNA"/>
</dbReference>
<comment type="caution">
    <text evidence="3">The sequence shown here is derived from an EMBL/GenBank/DDBJ whole genome shotgun (WGS) entry which is preliminary data.</text>
</comment>
<evidence type="ECO:0000256" key="1">
    <source>
        <dbReference type="SAM" id="MobiDB-lite"/>
    </source>
</evidence>
<dbReference type="RefSeq" id="WP_086488341.1">
    <property type="nucleotide sequence ID" value="NZ_MSLT01000012.1"/>
</dbReference>
<feature type="compositionally biased region" description="Low complexity" evidence="1">
    <location>
        <begin position="426"/>
        <end position="437"/>
    </location>
</feature>
<organism evidence="3 4">
    <name type="scientific">Thioflexithrix psekupsensis</name>
    <dbReference type="NCBI Taxonomy" id="1570016"/>
    <lineage>
        <taxon>Bacteria</taxon>
        <taxon>Pseudomonadati</taxon>
        <taxon>Pseudomonadota</taxon>
        <taxon>Gammaproteobacteria</taxon>
        <taxon>Thiotrichales</taxon>
        <taxon>Thioflexithrix</taxon>
    </lineage>
</organism>
<sequence length="716" mass="79648">MSLLMDALNKAEKTKQRDMQAIAESISETELPETEAIKAISIREKNEFFSKKYVDLLKESRQRTEIPEDDNAADAPVVLESKSESENDIETAFSELDLDATLDEEITLSLDAEESTDINTSELDWSIALAHAEENEDINENNSALTPKKEEEVELDWSTVSIEIPQEIPNSLSESATVASPITLAKETHNRKPEEFTAPNDSANIKETQAANFSIVSGETLVITEDAPNLDWGETFVPLKDDKPVINSPIIIAEKQAPIELDFGNLFSEKELTPNKNKSENSEDQLQWDEALLPFINNTSITDSFKTKEQPPAQKIPAHFHKNSDAKIRWTPIYRLIGLAMLTAMGMAVFFYVVNENDVKLRESGLLKTTPPLSQIQPFVAPEVTPTENIVLTPSVQEQASPKSPEPTVVKAEQPPEKKENLPKTPAVASVPESAVAKNNPAPLSVSQNSASPATVKNAPEKLAATPTTSRKTDSKPSTPITPPPRELLSDKKNAPLPPIQRNLNAEKAAALTDTLNAAYRAFQANQLAQAESYYQAVLNHDKKNKDALLGLAAIAMQKGQTVQAQYYYQTVLSHYPQDRTARLALLGQMQSGETHHNERELKALLNDDKMDKGHIYFSLGALYARENRWSAAQQSFFEAWRHQKQAHYAYNLAISLEHLNQAATAVIYYQQALALYDKNAQQARFFNPDIVQQRIKTLSGTVRTQDQAFHSLILE</sequence>
<dbReference type="SMART" id="SM00028">
    <property type="entry name" value="TPR"/>
    <property type="match status" value="3"/>
</dbReference>
<keyword evidence="2" id="KW-0812">Transmembrane</keyword>